<dbReference type="GO" id="GO:0003677">
    <property type="term" value="F:DNA binding"/>
    <property type="evidence" value="ECO:0007669"/>
    <property type="project" value="UniProtKB-KW"/>
</dbReference>
<dbReference type="Proteomes" id="UP000574390">
    <property type="component" value="Unassembled WGS sequence"/>
</dbReference>
<comment type="caution">
    <text evidence="2">The sequence shown here is derived from an EMBL/GenBank/DDBJ whole genome shotgun (WGS) entry which is preliminary data.</text>
</comment>
<dbReference type="EMBL" id="JABANM010036303">
    <property type="protein sequence ID" value="KAF4691275.1"/>
    <property type="molecule type" value="Genomic_DNA"/>
</dbReference>
<evidence type="ECO:0000313" key="2">
    <source>
        <dbReference type="EMBL" id="KAF4691275.1"/>
    </source>
</evidence>
<proteinExistence type="predicted"/>
<evidence type="ECO:0000256" key="1">
    <source>
        <dbReference type="ARBA" id="ARBA00023125"/>
    </source>
</evidence>
<gene>
    <name evidence="2" type="ORF">FOZ62_020609</name>
</gene>
<sequence length="401" mass="44071">MNEPPTLGWLLAEWQDWGEKETLRAKPTVPRWKGEGDRNVARLKQDAWAVAARSIRPATAKTYAVGMRSWIRFTVELTKADKRMRAPMPANLQEMQDWIANIGNAGTAKTYLMGLKKAHELPGYEINTSSPMLIATVKGLEAAAPPMGRELVSRIEQPGRRHFCLATIGRQPTTGGDTDWGLQAGTASAALYCGTKPAHDWIEEPLTSEINECLPSAVPWIRCNRDALKRSAAKHSSCDILRLGGPEEKLVGRPYARGLVKAVPTAEAARVSGEVDDSKRREWALCKSRTLSVEASIEQDAIMHRMKSVHPGAMVQSSDPNHCRATDWGSAERTDAVCSDCRRHSVDLQICKPKVHANCAKDEPKRLEETEPGQPLVRTKIAGKQTGQCRICVGAANAAEE</sequence>
<organism evidence="2 3">
    <name type="scientific">Perkinsus olseni</name>
    <name type="common">Perkinsus atlanticus</name>
    <dbReference type="NCBI Taxonomy" id="32597"/>
    <lineage>
        <taxon>Eukaryota</taxon>
        <taxon>Sar</taxon>
        <taxon>Alveolata</taxon>
        <taxon>Perkinsozoa</taxon>
        <taxon>Perkinsea</taxon>
        <taxon>Perkinsida</taxon>
        <taxon>Perkinsidae</taxon>
        <taxon>Perkinsus</taxon>
    </lineage>
</organism>
<name>A0A7J6P5B1_PEROL</name>
<dbReference type="AlphaFoldDB" id="A0A7J6P5B1"/>
<protein>
    <submittedName>
        <fullName evidence="2">Uncharacterized protein</fullName>
    </submittedName>
</protein>
<keyword evidence="1" id="KW-0238">DNA-binding</keyword>
<reference evidence="2 3" key="1">
    <citation type="submission" date="2020-04" db="EMBL/GenBank/DDBJ databases">
        <title>Perkinsus olseni comparative genomics.</title>
        <authorList>
            <person name="Bogema D.R."/>
        </authorList>
    </citation>
    <scope>NUCLEOTIDE SEQUENCE [LARGE SCALE GENOMIC DNA]</scope>
    <source>
        <strain evidence="2">ATCC PRA-205</strain>
    </source>
</reference>
<evidence type="ECO:0000313" key="3">
    <source>
        <dbReference type="Proteomes" id="UP000574390"/>
    </source>
</evidence>
<accession>A0A7J6P5B1</accession>
<dbReference type="Gene3D" id="1.10.150.130">
    <property type="match status" value="1"/>
</dbReference>
<dbReference type="InterPro" id="IPR010998">
    <property type="entry name" value="Integrase_recombinase_N"/>
</dbReference>